<organism evidence="2 5">
    <name type="scientific">Leptospira adleri</name>
    <dbReference type="NCBI Taxonomy" id="2023186"/>
    <lineage>
        <taxon>Bacteria</taxon>
        <taxon>Pseudomonadati</taxon>
        <taxon>Spirochaetota</taxon>
        <taxon>Spirochaetia</taxon>
        <taxon>Leptospirales</taxon>
        <taxon>Leptospiraceae</taxon>
        <taxon>Leptospira</taxon>
    </lineage>
</organism>
<evidence type="ECO:0000313" key="2">
    <source>
        <dbReference type="EMBL" id="PJZ55022.1"/>
    </source>
</evidence>
<dbReference type="InterPro" id="IPR000845">
    <property type="entry name" value="Nucleoside_phosphorylase_d"/>
</dbReference>
<protein>
    <submittedName>
        <fullName evidence="2">Phosphorylase</fullName>
    </submittedName>
</protein>
<reference evidence="4 5" key="1">
    <citation type="submission" date="2017-07" db="EMBL/GenBank/DDBJ databases">
        <title>Leptospira spp. isolated from tropical soils.</title>
        <authorList>
            <person name="Thibeaux R."/>
            <person name="Iraola G."/>
            <person name="Ferres I."/>
            <person name="Bierque E."/>
            <person name="Girault D."/>
            <person name="Soupe-Gilbert M.-E."/>
            <person name="Picardeau M."/>
            <person name="Goarant C."/>
        </authorList>
    </citation>
    <scope>NUCLEOTIDE SEQUENCE [LARGE SCALE GENOMIC DNA]</scope>
    <source>
        <strain evidence="2 5">FH2-B-C1</strain>
        <strain evidence="3 4">FH2-B-D1</strain>
    </source>
</reference>
<dbReference type="RefSeq" id="WP_100783767.1">
    <property type="nucleotide sequence ID" value="NZ_NPDU01000002.1"/>
</dbReference>
<accession>A0A2M9YU11</accession>
<dbReference type="EMBL" id="NPDV01000001">
    <property type="protein sequence ID" value="PJZ55022.1"/>
    <property type="molecule type" value="Genomic_DNA"/>
</dbReference>
<evidence type="ECO:0000259" key="1">
    <source>
        <dbReference type="Pfam" id="PF01048"/>
    </source>
</evidence>
<dbReference type="GO" id="GO:0003824">
    <property type="term" value="F:catalytic activity"/>
    <property type="evidence" value="ECO:0007669"/>
    <property type="project" value="InterPro"/>
</dbReference>
<sequence>MKIDSTSALFCSAISDELDRFQNSQKWNTFLCGIGNLEAGLGLQKFLLEKRNLGQTLPSQIVFLGSAGVYPWLHPSFWKGRFGYSYEFQNQEIAKIEKRIRIPEIVPDKFEFISPFQLEAVEEILPSKTNGTGSVTIETVSGKSLEFLRANDLGFENMECFGLARVCEEFNIPFCAFFALTNTVGPTGSEEWKQNYRRESIRLQDFLLSFFL</sequence>
<dbReference type="Pfam" id="PF01048">
    <property type="entry name" value="PNP_UDP_1"/>
    <property type="match status" value="1"/>
</dbReference>
<comment type="caution">
    <text evidence="2">The sequence shown here is derived from an EMBL/GenBank/DDBJ whole genome shotgun (WGS) entry which is preliminary data.</text>
</comment>
<dbReference type="SUPFAM" id="SSF53167">
    <property type="entry name" value="Purine and uridine phosphorylases"/>
    <property type="match status" value="1"/>
</dbReference>
<keyword evidence="4" id="KW-1185">Reference proteome</keyword>
<feature type="domain" description="Nucleoside phosphorylase" evidence="1">
    <location>
        <begin position="154"/>
        <end position="210"/>
    </location>
</feature>
<evidence type="ECO:0000313" key="4">
    <source>
        <dbReference type="Proteomes" id="UP000232149"/>
    </source>
</evidence>
<name>A0A2M9YU11_9LEPT</name>
<evidence type="ECO:0000313" key="5">
    <source>
        <dbReference type="Proteomes" id="UP000232188"/>
    </source>
</evidence>
<dbReference type="GO" id="GO:0009116">
    <property type="term" value="P:nucleoside metabolic process"/>
    <property type="evidence" value="ECO:0007669"/>
    <property type="project" value="InterPro"/>
</dbReference>
<dbReference type="AlphaFoldDB" id="A0A2M9YU11"/>
<proteinExistence type="predicted"/>
<gene>
    <name evidence="3" type="ORF">CH376_00985</name>
    <name evidence="2" type="ORF">CH380_00430</name>
</gene>
<dbReference type="EMBL" id="NPDU01000002">
    <property type="protein sequence ID" value="PJZ63724.1"/>
    <property type="molecule type" value="Genomic_DNA"/>
</dbReference>
<dbReference type="Proteomes" id="UP000232188">
    <property type="component" value="Unassembled WGS sequence"/>
</dbReference>
<dbReference type="Gene3D" id="3.40.50.1580">
    <property type="entry name" value="Nucleoside phosphorylase domain"/>
    <property type="match status" value="1"/>
</dbReference>
<dbReference type="Proteomes" id="UP000232149">
    <property type="component" value="Unassembled WGS sequence"/>
</dbReference>
<dbReference type="InterPro" id="IPR035994">
    <property type="entry name" value="Nucleoside_phosphorylase_sf"/>
</dbReference>
<evidence type="ECO:0000313" key="3">
    <source>
        <dbReference type="EMBL" id="PJZ63724.1"/>
    </source>
</evidence>